<dbReference type="PANTHER" id="PTHR30480:SF13">
    <property type="entry name" value="BETA-HEXOSAMINIDASE"/>
    <property type="match status" value="1"/>
</dbReference>
<comment type="similarity">
    <text evidence="2">Belongs to the glycosyl hydrolase 3 family.</text>
</comment>
<dbReference type="InterPro" id="IPR050226">
    <property type="entry name" value="NagZ_Beta-hexosaminidase"/>
</dbReference>
<dbReference type="InterPro" id="IPR036962">
    <property type="entry name" value="Glyco_hydro_3_N_sf"/>
</dbReference>
<accession>A0A1F4TK46</accession>
<evidence type="ECO:0000256" key="4">
    <source>
        <dbReference type="ARBA" id="ARBA00022801"/>
    </source>
</evidence>
<dbReference type="Gene3D" id="3.20.20.300">
    <property type="entry name" value="Glycoside hydrolase, family 3, N-terminal domain"/>
    <property type="match status" value="1"/>
</dbReference>
<evidence type="ECO:0000256" key="1">
    <source>
        <dbReference type="ARBA" id="ARBA00001231"/>
    </source>
</evidence>
<evidence type="ECO:0000256" key="2">
    <source>
        <dbReference type="ARBA" id="ARBA00005336"/>
    </source>
</evidence>
<comment type="caution">
    <text evidence="7">The sequence shown here is derived from an EMBL/GenBank/DDBJ whole genome shotgun (WGS) entry which is preliminary data.</text>
</comment>
<comment type="catalytic activity">
    <reaction evidence="1">
        <text>Hydrolysis of terminal non-reducing N-acetyl-D-hexosamine residues in N-acetyl-beta-D-hexosaminides.</text>
        <dbReference type="EC" id="3.2.1.52"/>
    </reaction>
</comment>
<evidence type="ECO:0000259" key="6">
    <source>
        <dbReference type="Pfam" id="PF00933"/>
    </source>
</evidence>
<sequence>MVGFSSTEVSPGLRRSIEEGKIGGVLLLGKNVRNPQQFARLMADLKAIPAPAPLLIALDQEGGRVVRLSPAKGFPGFPTARIVAQQYSTAEAYALYSQMALMLKDYGVNVNFVPVVDIDINPNSPIIGQLGRSFSADPAMVASYAEQMILAHRAQGIITCAKHFPGHGSATVDSHLGITDVTTSWSSLELSPYRYLLAHQLLDLVMPAHIYNQAIDQAFPASLSKKHLQGILRGEIGYQGVIISDDLMMGGVTTLFSFEAIVLNALQAGEDILLFSSTDPRLAEKITAVIGRGLADGRLSAAEIRLSLERIKRLKERLAH</sequence>
<organism evidence="7 8">
    <name type="scientific">candidate division WOR-1 bacterium RIFOXYB2_FULL_48_7</name>
    <dbReference type="NCBI Taxonomy" id="1802583"/>
    <lineage>
        <taxon>Bacteria</taxon>
        <taxon>Bacillati</taxon>
        <taxon>Saganbacteria</taxon>
    </lineage>
</organism>
<dbReference type="STRING" id="1802583.A2311_00030"/>
<dbReference type="AlphaFoldDB" id="A0A1F4TK46"/>
<dbReference type="InterPro" id="IPR001764">
    <property type="entry name" value="Glyco_hydro_3_N"/>
</dbReference>
<dbReference type="GO" id="GO:0005975">
    <property type="term" value="P:carbohydrate metabolic process"/>
    <property type="evidence" value="ECO:0007669"/>
    <property type="project" value="InterPro"/>
</dbReference>
<dbReference type="GO" id="GO:0004563">
    <property type="term" value="F:beta-N-acetylhexosaminidase activity"/>
    <property type="evidence" value="ECO:0007669"/>
    <property type="project" value="UniProtKB-EC"/>
</dbReference>
<dbReference type="InterPro" id="IPR017853">
    <property type="entry name" value="GH"/>
</dbReference>
<keyword evidence="5" id="KW-0326">Glycosidase</keyword>
<evidence type="ECO:0000256" key="5">
    <source>
        <dbReference type="ARBA" id="ARBA00023295"/>
    </source>
</evidence>
<dbReference type="Proteomes" id="UP000178951">
    <property type="component" value="Unassembled WGS sequence"/>
</dbReference>
<protein>
    <recommendedName>
        <fullName evidence="3">beta-N-acetylhexosaminidase</fullName>
        <ecNumber evidence="3">3.2.1.52</ecNumber>
    </recommendedName>
</protein>
<feature type="domain" description="Glycoside hydrolase family 3 N-terminal" evidence="6">
    <location>
        <begin position="14"/>
        <end position="314"/>
    </location>
</feature>
<evidence type="ECO:0000313" key="8">
    <source>
        <dbReference type="Proteomes" id="UP000178951"/>
    </source>
</evidence>
<gene>
    <name evidence="7" type="ORF">A2311_00030</name>
</gene>
<dbReference type="Pfam" id="PF00933">
    <property type="entry name" value="Glyco_hydro_3"/>
    <property type="match status" value="1"/>
</dbReference>
<dbReference type="EMBL" id="MEUF01000069">
    <property type="protein sequence ID" value="OGC32890.1"/>
    <property type="molecule type" value="Genomic_DNA"/>
</dbReference>
<dbReference type="GO" id="GO:0009254">
    <property type="term" value="P:peptidoglycan turnover"/>
    <property type="evidence" value="ECO:0007669"/>
    <property type="project" value="TreeGrafter"/>
</dbReference>
<reference evidence="7 8" key="1">
    <citation type="journal article" date="2016" name="Nat. Commun.">
        <title>Thousands of microbial genomes shed light on interconnected biogeochemical processes in an aquifer system.</title>
        <authorList>
            <person name="Anantharaman K."/>
            <person name="Brown C.T."/>
            <person name="Hug L.A."/>
            <person name="Sharon I."/>
            <person name="Castelle C.J."/>
            <person name="Probst A.J."/>
            <person name="Thomas B.C."/>
            <person name="Singh A."/>
            <person name="Wilkins M.J."/>
            <person name="Karaoz U."/>
            <person name="Brodie E.L."/>
            <person name="Williams K.H."/>
            <person name="Hubbard S.S."/>
            <person name="Banfield J.F."/>
        </authorList>
    </citation>
    <scope>NUCLEOTIDE SEQUENCE [LARGE SCALE GENOMIC DNA]</scope>
</reference>
<name>A0A1F4TK46_UNCSA</name>
<proteinExistence type="inferred from homology"/>
<dbReference type="PANTHER" id="PTHR30480">
    <property type="entry name" value="BETA-HEXOSAMINIDASE-RELATED"/>
    <property type="match status" value="1"/>
</dbReference>
<keyword evidence="4" id="KW-0378">Hydrolase</keyword>
<evidence type="ECO:0000313" key="7">
    <source>
        <dbReference type="EMBL" id="OGC32890.1"/>
    </source>
</evidence>
<dbReference type="SUPFAM" id="SSF51445">
    <property type="entry name" value="(Trans)glycosidases"/>
    <property type="match status" value="1"/>
</dbReference>
<evidence type="ECO:0000256" key="3">
    <source>
        <dbReference type="ARBA" id="ARBA00012663"/>
    </source>
</evidence>
<dbReference type="EC" id="3.2.1.52" evidence="3"/>